<evidence type="ECO:0000313" key="4">
    <source>
        <dbReference type="Proteomes" id="UP000054408"/>
    </source>
</evidence>
<dbReference type="CDD" id="cd06093">
    <property type="entry name" value="PX_domain"/>
    <property type="match status" value="1"/>
</dbReference>
<sequence length="252" mass="25936">MKPGVSVSAAVSSYRVFQPGEVVDLPRVAVAKAHARFALAVSAATLLAPLIDHVVWRRFSEFQALASTLRSVAASAGGGLALHIDDCLLALPKKTFRHPLRLFGLFDEDHLSKRAHALDAFVAALLSHRSVIALTPVADFLCLPHHMADPADPPPPASSPLAPPATTNLGSNLDVSSQSDVASAPDSSAASAALAPDLPPVSPSALEAAYGSVPPPALHRRLVADVSFAPPLASPTTSRTLADILGSPAASS</sequence>
<dbReference type="GeneID" id="25568730"/>
<keyword evidence="4" id="KW-1185">Reference proteome</keyword>
<accession>A0A0L0DRF5</accession>
<evidence type="ECO:0000256" key="1">
    <source>
        <dbReference type="SAM" id="MobiDB-lite"/>
    </source>
</evidence>
<reference evidence="3 4" key="1">
    <citation type="submission" date="2010-05" db="EMBL/GenBank/DDBJ databases">
        <title>The Genome Sequence of Thecamonas trahens ATCC 50062.</title>
        <authorList>
            <consortium name="The Broad Institute Genome Sequencing Platform"/>
            <person name="Russ C."/>
            <person name="Cuomo C."/>
            <person name="Shea T."/>
            <person name="Young S.K."/>
            <person name="Zeng Q."/>
            <person name="Koehrsen M."/>
            <person name="Haas B."/>
            <person name="Borodovsky M."/>
            <person name="Guigo R."/>
            <person name="Alvarado L."/>
            <person name="Berlin A."/>
            <person name="Bochicchio J."/>
            <person name="Borenstein D."/>
            <person name="Chapman S."/>
            <person name="Chen Z."/>
            <person name="Freedman E."/>
            <person name="Gellesch M."/>
            <person name="Goldberg J."/>
            <person name="Griggs A."/>
            <person name="Gujja S."/>
            <person name="Heilman E."/>
            <person name="Heiman D."/>
            <person name="Hepburn T."/>
            <person name="Howarth C."/>
            <person name="Jen D."/>
            <person name="Larson L."/>
            <person name="Mehta T."/>
            <person name="Park D."/>
            <person name="Pearson M."/>
            <person name="Roberts A."/>
            <person name="Saif S."/>
            <person name="Shenoy N."/>
            <person name="Sisk P."/>
            <person name="Stolte C."/>
            <person name="Sykes S."/>
            <person name="Thomson T."/>
            <person name="Walk T."/>
            <person name="White J."/>
            <person name="Yandava C."/>
            <person name="Burger G."/>
            <person name="Gray M.W."/>
            <person name="Holland P.W.H."/>
            <person name="King N."/>
            <person name="Lang F.B.F."/>
            <person name="Roger A.J."/>
            <person name="Ruiz-Trillo I."/>
            <person name="Lander E."/>
            <person name="Nusbaum C."/>
        </authorList>
    </citation>
    <scope>NUCLEOTIDE SEQUENCE [LARGE SCALE GENOMIC DNA]</scope>
    <source>
        <strain evidence="3 4">ATCC 50062</strain>
    </source>
</reference>
<feature type="region of interest" description="Disordered" evidence="1">
    <location>
        <begin position="151"/>
        <end position="195"/>
    </location>
</feature>
<name>A0A0L0DRF5_THETB</name>
<dbReference type="EMBL" id="GL349492">
    <property type="protein sequence ID" value="KNC54870.1"/>
    <property type="molecule type" value="Genomic_DNA"/>
</dbReference>
<gene>
    <name evidence="3" type="ORF">AMSG_10524</name>
</gene>
<protein>
    <recommendedName>
        <fullName evidence="2">PX domain-containing protein</fullName>
    </recommendedName>
</protein>
<feature type="region of interest" description="Disordered" evidence="1">
    <location>
        <begin position="230"/>
        <end position="252"/>
    </location>
</feature>
<proteinExistence type="predicted"/>
<dbReference type="SUPFAM" id="SSF64268">
    <property type="entry name" value="PX domain"/>
    <property type="match status" value="1"/>
</dbReference>
<dbReference type="InterPro" id="IPR001683">
    <property type="entry name" value="PX_dom"/>
</dbReference>
<feature type="compositionally biased region" description="Low complexity" evidence="1">
    <location>
        <begin position="173"/>
        <end position="195"/>
    </location>
</feature>
<evidence type="ECO:0000313" key="3">
    <source>
        <dbReference type="EMBL" id="KNC54870.1"/>
    </source>
</evidence>
<dbReference type="Proteomes" id="UP000054408">
    <property type="component" value="Unassembled WGS sequence"/>
</dbReference>
<dbReference type="AlphaFoldDB" id="A0A0L0DRF5"/>
<dbReference type="PROSITE" id="PS50195">
    <property type="entry name" value="PX"/>
    <property type="match status" value="1"/>
</dbReference>
<dbReference type="InterPro" id="IPR036871">
    <property type="entry name" value="PX_dom_sf"/>
</dbReference>
<evidence type="ECO:0000259" key="2">
    <source>
        <dbReference type="PROSITE" id="PS50195"/>
    </source>
</evidence>
<organism evidence="3 4">
    <name type="scientific">Thecamonas trahens ATCC 50062</name>
    <dbReference type="NCBI Taxonomy" id="461836"/>
    <lineage>
        <taxon>Eukaryota</taxon>
        <taxon>Apusozoa</taxon>
        <taxon>Apusomonadida</taxon>
        <taxon>Apusomonadidae</taxon>
        <taxon>Thecamonas</taxon>
    </lineage>
</organism>
<dbReference type="Pfam" id="PF00787">
    <property type="entry name" value="PX"/>
    <property type="match status" value="1"/>
</dbReference>
<feature type="compositionally biased region" description="Pro residues" evidence="1">
    <location>
        <begin position="151"/>
        <end position="163"/>
    </location>
</feature>
<dbReference type="GO" id="GO:0035091">
    <property type="term" value="F:phosphatidylinositol binding"/>
    <property type="evidence" value="ECO:0007669"/>
    <property type="project" value="InterPro"/>
</dbReference>
<dbReference type="Gene3D" id="3.30.1520.10">
    <property type="entry name" value="Phox-like domain"/>
    <property type="match status" value="1"/>
</dbReference>
<dbReference type="RefSeq" id="XP_013753466.1">
    <property type="nucleotide sequence ID" value="XM_013898012.1"/>
</dbReference>
<feature type="domain" description="PX" evidence="2">
    <location>
        <begin position="1"/>
        <end position="148"/>
    </location>
</feature>